<dbReference type="SMART" id="SM00052">
    <property type="entry name" value="EAL"/>
    <property type="match status" value="1"/>
</dbReference>
<dbReference type="CDD" id="cd01948">
    <property type="entry name" value="EAL"/>
    <property type="match status" value="1"/>
</dbReference>
<dbReference type="Gene3D" id="3.20.20.450">
    <property type="entry name" value="EAL domain"/>
    <property type="match status" value="1"/>
</dbReference>
<dbReference type="AlphaFoldDB" id="A0AAU9D4G4"/>
<dbReference type="KEGG" id="meiy:MIN45_P2217"/>
<proteinExistence type="predicted"/>
<dbReference type="GO" id="GO:0071111">
    <property type="term" value="F:cyclic-guanylate-specific phosphodiesterase activity"/>
    <property type="evidence" value="ECO:0007669"/>
    <property type="project" value="InterPro"/>
</dbReference>
<dbReference type="SMART" id="SM00267">
    <property type="entry name" value="GGDEF"/>
    <property type="match status" value="1"/>
</dbReference>
<dbReference type="Gene3D" id="3.40.50.2300">
    <property type="match status" value="1"/>
</dbReference>
<dbReference type="PROSITE" id="PS50110">
    <property type="entry name" value="RESPONSE_REGULATORY"/>
    <property type="match status" value="1"/>
</dbReference>
<evidence type="ECO:0000256" key="1">
    <source>
        <dbReference type="PROSITE-ProRule" id="PRU00169"/>
    </source>
</evidence>
<protein>
    <recommendedName>
        <fullName evidence="7">GGDEF domain-containing response regulator</fullName>
    </recommendedName>
</protein>
<gene>
    <name evidence="5" type="ORF">MIN45_P2217</name>
</gene>
<dbReference type="Proteomes" id="UP001321450">
    <property type="component" value="Chromosome"/>
</dbReference>
<evidence type="ECO:0008006" key="7">
    <source>
        <dbReference type="Google" id="ProtNLM"/>
    </source>
</evidence>
<evidence type="ECO:0000313" key="5">
    <source>
        <dbReference type="EMBL" id="BCX89844.1"/>
    </source>
</evidence>
<dbReference type="RefSeq" id="WP_286292403.1">
    <property type="nucleotide sequence ID" value="NZ_AP024718.1"/>
</dbReference>
<keyword evidence="6" id="KW-1185">Reference proteome</keyword>
<evidence type="ECO:0000259" key="3">
    <source>
        <dbReference type="PROSITE" id="PS50883"/>
    </source>
</evidence>
<dbReference type="Gene3D" id="3.30.70.270">
    <property type="match status" value="1"/>
</dbReference>
<dbReference type="InterPro" id="IPR001789">
    <property type="entry name" value="Sig_transdc_resp-reg_receiver"/>
</dbReference>
<dbReference type="PANTHER" id="PTHR33121">
    <property type="entry name" value="CYCLIC DI-GMP PHOSPHODIESTERASE PDEF"/>
    <property type="match status" value="1"/>
</dbReference>
<dbReference type="InterPro" id="IPR001633">
    <property type="entry name" value="EAL_dom"/>
</dbReference>
<dbReference type="PROSITE" id="PS50883">
    <property type="entry name" value="EAL"/>
    <property type="match status" value="1"/>
</dbReference>
<reference evidence="6" key="1">
    <citation type="journal article" date="2024" name="Int. J. Syst. Evol. Microbiol.">
        <title>Methylomarinovum tepidoasis sp. nov., a moderately thermophilic methanotroph of the family Methylothermaceae isolated from a deep-sea hydrothermal field.</title>
        <authorList>
            <person name="Hirayama H."/>
            <person name="Takaki Y."/>
            <person name="Abe M."/>
            <person name="Miyazaki M."/>
            <person name="Uematsu K."/>
            <person name="Matsui Y."/>
            <person name="Takai K."/>
        </authorList>
    </citation>
    <scope>NUCLEOTIDE SEQUENCE [LARGE SCALE GENOMIC DNA]</scope>
    <source>
        <strain evidence="6">IN45</strain>
    </source>
</reference>
<dbReference type="SUPFAM" id="SSF141868">
    <property type="entry name" value="EAL domain-like"/>
    <property type="match status" value="1"/>
</dbReference>
<dbReference type="Pfam" id="PF00990">
    <property type="entry name" value="GGDEF"/>
    <property type="match status" value="1"/>
</dbReference>
<dbReference type="InterPro" id="IPR011006">
    <property type="entry name" value="CheY-like_superfamily"/>
</dbReference>
<accession>A0AAU9D4G4</accession>
<dbReference type="Pfam" id="PF00563">
    <property type="entry name" value="EAL"/>
    <property type="match status" value="1"/>
</dbReference>
<dbReference type="InterPro" id="IPR050706">
    <property type="entry name" value="Cyclic-di-GMP_PDE-like"/>
</dbReference>
<dbReference type="InterPro" id="IPR043128">
    <property type="entry name" value="Rev_trsase/Diguanyl_cyclase"/>
</dbReference>
<dbReference type="SUPFAM" id="SSF55073">
    <property type="entry name" value="Nucleotide cyclase"/>
    <property type="match status" value="1"/>
</dbReference>
<feature type="domain" description="EAL" evidence="3">
    <location>
        <begin position="345"/>
        <end position="598"/>
    </location>
</feature>
<evidence type="ECO:0000313" key="6">
    <source>
        <dbReference type="Proteomes" id="UP001321450"/>
    </source>
</evidence>
<dbReference type="InterPro" id="IPR029787">
    <property type="entry name" value="Nucleotide_cyclase"/>
</dbReference>
<comment type="caution">
    <text evidence="1">Lacks conserved residue(s) required for the propagation of feature annotation.</text>
</comment>
<dbReference type="PANTHER" id="PTHR33121:SF23">
    <property type="entry name" value="CYCLIC DI-GMP PHOSPHODIESTERASE PDEB"/>
    <property type="match status" value="1"/>
</dbReference>
<dbReference type="PROSITE" id="PS50887">
    <property type="entry name" value="GGDEF"/>
    <property type="match status" value="1"/>
</dbReference>
<organism evidence="5 6">
    <name type="scientific">Methylomarinovum tepidoasis</name>
    <dbReference type="NCBI Taxonomy" id="2840183"/>
    <lineage>
        <taxon>Bacteria</taxon>
        <taxon>Pseudomonadati</taxon>
        <taxon>Pseudomonadota</taxon>
        <taxon>Gammaproteobacteria</taxon>
        <taxon>Methylococcales</taxon>
        <taxon>Methylothermaceae</taxon>
        <taxon>Methylomarinovum</taxon>
    </lineage>
</organism>
<dbReference type="NCBIfam" id="TIGR00254">
    <property type="entry name" value="GGDEF"/>
    <property type="match status" value="1"/>
</dbReference>
<dbReference type="CDD" id="cd01949">
    <property type="entry name" value="GGDEF"/>
    <property type="match status" value="1"/>
</dbReference>
<evidence type="ECO:0000259" key="4">
    <source>
        <dbReference type="PROSITE" id="PS50887"/>
    </source>
</evidence>
<dbReference type="InterPro" id="IPR035919">
    <property type="entry name" value="EAL_sf"/>
</dbReference>
<dbReference type="InterPro" id="IPR000160">
    <property type="entry name" value="GGDEF_dom"/>
</dbReference>
<sequence>MPSPAALAFNKRILIAEANEHHARQIHQILSQHGFSRLESVGDGKALRKLLQQTKPCDIGLLILSLELEDCDIVALCRSLADEQGEYRIPVVVLFDPKRIEAPHLKDLMALQGAGVTLVEKPIRAQEFLPLVQLSLILKHERDHTLAQQERILTELAEHKILEARLKYLILHDELTGVGNRRQLEQTLQLALHRCQAYKQPAALLYLDIDRFNVINDLEGHDSGDRLLVELVNVIRQQLQGKYELARIGADEFCLYLPNCDRHQALATGEKIRQAVESFRFLTSNDCYHISISIGVALLEPGGPPKHPNELLAQAHQACYIAKNRGRNLVNLYDPKDMTATHFHDIQWVPLIREALRHDRFFLVFQPVIRISDGLVSHYEVLLRLRREDGEILTPERFIPVAERMGLIHAIDLWVVEHAIDFLASLPQNQSHLALTINLSGHAFQNRQLLPLLEEKLKATWVPAKRLIFEITETATITNFERTREMIAKLGALGCRFALDDFGTGFNSFEHLKNIPVHYIKIDGQFVLNLPHDPTDRMLVEAMVKIAHNLGKQVIAEFVETPEILQLLHQLGVDYAQGFLMGKPELQLLPGNSVPLQPFLDSDPRQHQLNH</sequence>
<dbReference type="GO" id="GO:0000160">
    <property type="term" value="P:phosphorelay signal transduction system"/>
    <property type="evidence" value="ECO:0007669"/>
    <property type="project" value="InterPro"/>
</dbReference>
<dbReference type="EMBL" id="AP024718">
    <property type="protein sequence ID" value="BCX89844.1"/>
    <property type="molecule type" value="Genomic_DNA"/>
</dbReference>
<dbReference type="SUPFAM" id="SSF52172">
    <property type="entry name" value="CheY-like"/>
    <property type="match status" value="1"/>
</dbReference>
<evidence type="ECO:0000259" key="2">
    <source>
        <dbReference type="PROSITE" id="PS50110"/>
    </source>
</evidence>
<name>A0AAU9D4G4_9GAMM</name>
<feature type="domain" description="GGDEF" evidence="4">
    <location>
        <begin position="200"/>
        <end position="335"/>
    </location>
</feature>
<feature type="domain" description="Response regulatory" evidence="2">
    <location>
        <begin position="12"/>
        <end position="136"/>
    </location>
</feature>